<sequence length="627" mass="66292">MTGDAPARQINVGREGASLVPAEDGELHVHRRIGTHLIDELSFPAAMAGDDEQPSRLLNAGNRVVRFTGREEEIADLTAWRDGGGAVAVRLVHGGAGQGKTRLAHRFAELSRAGGWMALRARHSREASVRPIEMGTRKSLVAAGPILVLVDYAERWPLSDLLALLLDRRLHGGPALRVLMLARPVGNWWHALTHGLSKALGVRADNVEIAPLGATQGDSARAFEVARACFAEALGTSDPGGPSPEVEGSVLTIHMAALAQVLAARRGDTPPTDPAQLSAYLLSRERSHWQSMYGNDRRISSPPEVMGRAVYIAALARALDRDTAAAILASTGVVDGAAAATRVIADHGMCYPPHDRATVLEPLYPDRLAEDFVALQSQGHAIDRFRPDPWATGALTALAYHSPRVVSTMFPLVIEAARRWPHLATDHLLPLLRKRPELAIHAGSSALSALAATPAVPLDVLAAIDSALPDHPPADLRAGAAAITERLAAGLRGQTDDPTRMAALYLKLGWRLLDSGRIADGIDLLGTAVATTRRLAARDAAAYAGQLEFALRGLGRAHLQAGDWESAAAALGEAVGLWSDESVRVSPPTGDAAHVSPTSARRCGISAGTGPRCRPGTARSAGCGAWR</sequence>
<protein>
    <submittedName>
        <fullName evidence="2">Uncharacterized protein</fullName>
    </submittedName>
</protein>
<evidence type="ECO:0000313" key="3">
    <source>
        <dbReference type="Proteomes" id="UP001602245"/>
    </source>
</evidence>
<dbReference type="RefSeq" id="WP_157296813.1">
    <property type="nucleotide sequence ID" value="NZ_JBIAZU010000008.1"/>
</dbReference>
<keyword evidence="3" id="KW-1185">Reference proteome</keyword>
<name>A0ABW6WRK9_9ACTN</name>
<comment type="caution">
    <text evidence="2">The sequence shown here is derived from an EMBL/GenBank/DDBJ whole genome shotgun (WGS) entry which is preliminary data.</text>
</comment>
<organism evidence="2 3">
    <name type="scientific">Paractinoplanes globisporus</name>
    <dbReference type="NCBI Taxonomy" id="113565"/>
    <lineage>
        <taxon>Bacteria</taxon>
        <taxon>Bacillati</taxon>
        <taxon>Actinomycetota</taxon>
        <taxon>Actinomycetes</taxon>
        <taxon>Micromonosporales</taxon>
        <taxon>Micromonosporaceae</taxon>
        <taxon>Paractinoplanes</taxon>
    </lineage>
</organism>
<dbReference type="SUPFAM" id="SSF48452">
    <property type="entry name" value="TPR-like"/>
    <property type="match status" value="1"/>
</dbReference>
<evidence type="ECO:0000313" key="2">
    <source>
        <dbReference type="EMBL" id="MFF5295931.1"/>
    </source>
</evidence>
<dbReference type="InterPro" id="IPR011990">
    <property type="entry name" value="TPR-like_helical_dom_sf"/>
</dbReference>
<gene>
    <name evidence="2" type="ORF">ACFY35_41410</name>
</gene>
<accession>A0ABW6WRK9</accession>
<dbReference type="Proteomes" id="UP001602245">
    <property type="component" value="Unassembled WGS sequence"/>
</dbReference>
<reference evidence="2 3" key="1">
    <citation type="submission" date="2024-10" db="EMBL/GenBank/DDBJ databases">
        <title>The Natural Products Discovery Center: Release of the First 8490 Sequenced Strains for Exploring Actinobacteria Biosynthetic Diversity.</title>
        <authorList>
            <person name="Kalkreuter E."/>
            <person name="Kautsar S.A."/>
            <person name="Yang D."/>
            <person name="Bader C.D."/>
            <person name="Teijaro C.N."/>
            <person name="Fluegel L."/>
            <person name="Davis C.M."/>
            <person name="Simpson J.R."/>
            <person name="Lauterbach L."/>
            <person name="Steele A.D."/>
            <person name="Gui C."/>
            <person name="Meng S."/>
            <person name="Li G."/>
            <person name="Viehrig K."/>
            <person name="Ye F."/>
            <person name="Su P."/>
            <person name="Kiefer A.F."/>
            <person name="Nichols A."/>
            <person name="Cepeda A.J."/>
            <person name="Yan W."/>
            <person name="Fan B."/>
            <person name="Jiang Y."/>
            <person name="Adhikari A."/>
            <person name="Zheng C.-J."/>
            <person name="Schuster L."/>
            <person name="Cowan T.M."/>
            <person name="Smanski M.J."/>
            <person name="Chevrette M.G."/>
            <person name="De Carvalho L.P.S."/>
            <person name="Shen B."/>
        </authorList>
    </citation>
    <scope>NUCLEOTIDE SEQUENCE [LARGE SCALE GENOMIC DNA]</scope>
    <source>
        <strain evidence="2 3">NPDC000087</strain>
    </source>
</reference>
<feature type="region of interest" description="Disordered" evidence="1">
    <location>
        <begin position="588"/>
        <end position="627"/>
    </location>
</feature>
<dbReference type="EMBL" id="JBIAZU010000008">
    <property type="protein sequence ID" value="MFF5295931.1"/>
    <property type="molecule type" value="Genomic_DNA"/>
</dbReference>
<evidence type="ECO:0000256" key="1">
    <source>
        <dbReference type="SAM" id="MobiDB-lite"/>
    </source>
</evidence>
<proteinExistence type="predicted"/>